<reference evidence="1 2" key="1">
    <citation type="submission" date="2013-03" db="EMBL/GenBank/DDBJ databases">
        <title>Salinisphaera hydrothermalis C41B8 Genome Sequencing.</title>
        <authorList>
            <person name="Li C."/>
            <person name="Lai Q."/>
            <person name="Shao Z."/>
        </authorList>
    </citation>
    <scope>NUCLEOTIDE SEQUENCE [LARGE SCALE GENOMIC DNA]</scope>
    <source>
        <strain evidence="1 2">C41B8</strain>
    </source>
</reference>
<dbReference type="Proteomes" id="UP000028302">
    <property type="component" value="Unassembled WGS sequence"/>
</dbReference>
<sequence>MCLLDEVVAWEPERILCRSVLNTLEAHPLADRGVLPLTALVEYAAQATAAHGTLLARDSAGGAGSPTPGRLVGLRDIEFPADESTLAAPTTLDVHVERLMADAGGSIYAFRVVETGRDLVRGRVMIRTVTDEIV</sequence>
<dbReference type="Gene3D" id="3.10.129.10">
    <property type="entry name" value="Hotdog Thioesterase"/>
    <property type="match status" value="1"/>
</dbReference>
<evidence type="ECO:0000313" key="2">
    <source>
        <dbReference type="Proteomes" id="UP000028302"/>
    </source>
</evidence>
<dbReference type="SUPFAM" id="SSF54637">
    <property type="entry name" value="Thioesterase/thiol ester dehydrase-isomerase"/>
    <property type="match status" value="1"/>
</dbReference>
<proteinExistence type="predicted"/>
<name>A0A084IQ66_SALHC</name>
<dbReference type="STRING" id="1304275.C41B8_01932"/>
<comment type="caution">
    <text evidence="1">The sequence shown here is derived from an EMBL/GenBank/DDBJ whole genome shotgun (WGS) entry which is preliminary data.</text>
</comment>
<dbReference type="EMBL" id="APNK01000002">
    <property type="protein sequence ID" value="KEZ78850.1"/>
    <property type="molecule type" value="Genomic_DNA"/>
</dbReference>
<dbReference type="Pfam" id="PF22817">
    <property type="entry name" value="ApeP-like"/>
    <property type="match status" value="1"/>
</dbReference>
<dbReference type="InterPro" id="IPR016776">
    <property type="entry name" value="ApeP-like_dehydratase"/>
</dbReference>
<organism evidence="1 2">
    <name type="scientific">Salinisphaera hydrothermalis (strain C41B8)</name>
    <dbReference type="NCBI Taxonomy" id="1304275"/>
    <lineage>
        <taxon>Bacteria</taxon>
        <taxon>Pseudomonadati</taxon>
        <taxon>Pseudomonadota</taxon>
        <taxon>Gammaproteobacteria</taxon>
        <taxon>Salinisphaerales</taxon>
        <taxon>Salinisphaeraceae</taxon>
        <taxon>Salinisphaera</taxon>
    </lineage>
</organism>
<evidence type="ECO:0000313" key="1">
    <source>
        <dbReference type="EMBL" id="KEZ78850.1"/>
    </source>
</evidence>
<protein>
    <submittedName>
        <fullName evidence="1">Putative 3-hydroxylacyl-(Acyl carrier protein) dehydratase</fullName>
    </submittedName>
</protein>
<dbReference type="InterPro" id="IPR029069">
    <property type="entry name" value="HotDog_dom_sf"/>
</dbReference>
<dbReference type="eggNOG" id="COG4706">
    <property type="taxonomic scope" value="Bacteria"/>
</dbReference>
<keyword evidence="2" id="KW-1185">Reference proteome</keyword>
<dbReference type="AlphaFoldDB" id="A0A084IQ66"/>
<accession>A0A084IQ66</accession>
<gene>
    <name evidence="1" type="ORF">C41B8_01932</name>
</gene>
<dbReference type="OrthoDB" id="9800188at2"/>